<evidence type="ECO:0000256" key="1">
    <source>
        <dbReference type="SAM" id="Coils"/>
    </source>
</evidence>
<keyword evidence="4" id="KW-1185">Reference proteome</keyword>
<reference evidence="3 4" key="1">
    <citation type="submission" date="2014-04" db="EMBL/GenBank/DDBJ databases">
        <authorList>
            <consortium name="DOE Joint Genome Institute"/>
            <person name="Kuo A."/>
            <person name="Zuccaro A."/>
            <person name="Kohler A."/>
            <person name="Nagy L.G."/>
            <person name="Floudas D."/>
            <person name="Copeland A."/>
            <person name="Barry K.W."/>
            <person name="Cichocki N."/>
            <person name="Veneault-Fourrey C."/>
            <person name="LaButti K."/>
            <person name="Lindquist E.A."/>
            <person name="Lipzen A."/>
            <person name="Lundell T."/>
            <person name="Morin E."/>
            <person name="Murat C."/>
            <person name="Sun H."/>
            <person name="Tunlid A."/>
            <person name="Henrissat B."/>
            <person name="Grigoriev I.V."/>
            <person name="Hibbett D.S."/>
            <person name="Martin F."/>
            <person name="Nordberg H.P."/>
            <person name="Cantor M.N."/>
            <person name="Hua S.X."/>
        </authorList>
    </citation>
    <scope>NUCLEOTIDE SEQUENCE [LARGE SCALE GENOMIC DNA]</scope>
    <source>
        <strain evidence="3 4">MAFF 305830</strain>
    </source>
</reference>
<feature type="coiled-coil region" evidence="1">
    <location>
        <begin position="30"/>
        <end position="57"/>
    </location>
</feature>
<evidence type="ECO:0000259" key="2">
    <source>
        <dbReference type="PROSITE" id="PS50181"/>
    </source>
</evidence>
<dbReference type="EMBL" id="KN824315">
    <property type="protein sequence ID" value="KIM25298.1"/>
    <property type="molecule type" value="Genomic_DNA"/>
</dbReference>
<evidence type="ECO:0000313" key="4">
    <source>
        <dbReference type="Proteomes" id="UP000054097"/>
    </source>
</evidence>
<dbReference type="HOGENOM" id="CLU_018544_6_0_1"/>
<protein>
    <recommendedName>
        <fullName evidence="2">F-box domain-containing protein</fullName>
    </recommendedName>
</protein>
<reference evidence="4" key="2">
    <citation type="submission" date="2015-01" db="EMBL/GenBank/DDBJ databases">
        <title>Evolutionary Origins and Diversification of the Mycorrhizal Mutualists.</title>
        <authorList>
            <consortium name="DOE Joint Genome Institute"/>
            <consortium name="Mycorrhizal Genomics Consortium"/>
            <person name="Kohler A."/>
            <person name="Kuo A."/>
            <person name="Nagy L.G."/>
            <person name="Floudas D."/>
            <person name="Copeland A."/>
            <person name="Barry K.W."/>
            <person name="Cichocki N."/>
            <person name="Veneault-Fourrey C."/>
            <person name="LaButti K."/>
            <person name="Lindquist E.A."/>
            <person name="Lipzen A."/>
            <person name="Lundell T."/>
            <person name="Morin E."/>
            <person name="Murat C."/>
            <person name="Riley R."/>
            <person name="Ohm R."/>
            <person name="Sun H."/>
            <person name="Tunlid A."/>
            <person name="Henrissat B."/>
            <person name="Grigoriev I.V."/>
            <person name="Hibbett D.S."/>
            <person name="Martin F."/>
        </authorList>
    </citation>
    <scope>NUCLEOTIDE SEQUENCE [LARGE SCALE GENOMIC DNA]</scope>
    <source>
        <strain evidence="4">MAFF 305830</strain>
    </source>
</reference>
<dbReference type="OrthoDB" id="3365698at2759"/>
<accession>A0A0C2WFV7</accession>
<gene>
    <name evidence="3" type="ORF">M408DRAFT_74576</name>
</gene>
<keyword evidence="1" id="KW-0175">Coiled coil</keyword>
<dbReference type="Gene3D" id="1.20.1280.50">
    <property type="match status" value="1"/>
</dbReference>
<evidence type="ECO:0000313" key="3">
    <source>
        <dbReference type="EMBL" id="KIM25298.1"/>
    </source>
</evidence>
<dbReference type="Proteomes" id="UP000054097">
    <property type="component" value="Unassembled WGS sequence"/>
</dbReference>
<sequence length="105" mass="12111">MRTPTDPNSFLSQEEIINARNVVHELEMAIKENLDIIEQAKIRIVALEKEIQAQRTLTASIRRLPFEILTEIFVCCSLVSPLIPEKITEVCRLWRQVVLATPQAW</sequence>
<organism evidence="3 4">
    <name type="scientific">Serendipita vermifera MAFF 305830</name>
    <dbReference type="NCBI Taxonomy" id="933852"/>
    <lineage>
        <taxon>Eukaryota</taxon>
        <taxon>Fungi</taxon>
        <taxon>Dikarya</taxon>
        <taxon>Basidiomycota</taxon>
        <taxon>Agaricomycotina</taxon>
        <taxon>Agaricomycetes</taxon>
        <taxon>Sebacinales</taxon>
        <taxon>Serendipitaceae</taxon>
        <taxon>Serendipita</taxon>
    </lineage>
</organism>
<proteinExistence type="predicted"/>
<dbReference type="AlphaFoldDB" id="A0A0C2WFV7"/>
<dbReference type="STRING" id="933852.A0A0C2WFV7"/>
<feature type="domain" description="F-box" evidence="2">
    <location>
        <begin position="58"/>
        <end position="105"/>
    </location>
</feature>
<dbReference type="InterPro" id="IPR001810">
    <property type="entry name" value="F-box_dom"/>
</dbReference>
<feature type="non-terminal residue" evidence="3">
    <location>
        <position position="105"/>
    </location>
</feature>
<dbReference type="PROSITE" id="PS50181">
    <property type="entry name" value="FBOX"/>
    <property type="match status" value="1"/>
</dbReference>
<name>A0A0C2WFV7_SERVB</name>